<dbReference type="OrthoDB" id="7631458at2"/>
<gene>
    <name evidence="1" type="ORF">D3218_09405</name>
</gene>
<evidence type="ECO:0000313" key="2">
    <source>
        <dbReference type="Proteomes" id="UP000265750"/>
    </source>
</evidence>
<dbReference type="AlphaFoldDB" id="A0A3A1WME3"/>
<dbReference type="SUPFAM" id="SSF46785">
    <property type="entry name" value="Winged helix' DNA-binding domain"/>
    <property type="match status" value="1"/>
</dbReference>
<dbReference type="EMBL" id="QYRN01000004">
    <property type="protein sequence ID" value="RIY01548.1"/>
    <property type="molecule type" value="Genomic_DNA"/>
</dbReference>
<organism evidence="1 2">
    <name type="scientific">Aureimonas flava</name>
    <dbReference type="NCBI Taxonomy" id="2320271"/>
    <lineage>
        <taxon>Bacteria</taxon>
        <taxon>Pseudomonadati</taxon>
        <taxon>Pseudomonadota</taxon>
        <taxon>Alphaproteobacteria</taxon>
        <taxon>Hyphomicrobiales</taxon>
        <taxon>Aurantimonadaceae</taxon>
        <taxon>Aureimonas</taxon>
    </lineage>
</organism>
<name>A0A3A1WME3_9HYPH</name>
<dbReference type="Gene3D" id="1.10.10.10">
    <property type="entry name" value="Winged helix-like DNA-binding domain superfamily/Winged helix DNA-binding domain"/>
    <property type="match status" value="1"/>
</dbReference>
<dbReference type="Proteomes" id="UP000265750">
    <property type="component" value="Unassembled WGS sequence"/>
</dbReference>
<reference evidence="2" key="1">
    <citation type="submission" date="2018-09" db="EMBL/GenBank/DDBJ databases">
        <authorList>
            <person name="Tuo L."/>
        </authorList>
    </citation>
    <scope>NUCLEOTIDE SEQUENCE [LARGE SCALE GENOMIC DNA]</scope>
    <source>
        <strain evidence="2">M2BS4Y-1</strain>
    </source>
</reference>
<dbReference type="InterPro" id="IPR021660">
    <property type="entry name" value="DUF3253"/>
</dbReference>
<dbReference type="InterPro" id="IPR036390">
    <property type="entry name" value="WH_DNA-bd_sf"/>
</dbReference>
<keyword evidence="2" id="KW-1185">Reference proteome</keyword>
<proteinExistence type="predicted"/>
<evidence type="ECO:0000313" key="1">
    <source>
        <dbReference type="EMBL" id="RIY01548.1"/>
    </source>
</evidence>
<comment type="caution">
    <text evidence="1">The sequence shown here is derived from an EMBL/GenBank/DDBJ whole genome shotgun (WGS) entry which is preliminary data.</text>
</comment>
<dbReference type="Pfam" id="PF11625">
    <property type="entry name" value="DUF3253"/>
    <property type="match status" value="1"/>
</dbReference>
<protein>
    <submittedName>
        <fullName evidence="1">DUF3253 domain-containing protein</fullName>
    </submittedName>
</protein>
<accession>A0A3A1WME3</accession>
<dbReference type="RefSeq" id="WP_119539771.1">
    <property type="nucleotide sequence ID" value="NZ_QYRN01000004.1"/>
</dbReference>
<sequence>MSDAPSPETLRAEILRMVHERGAGKTVCPSEVARSLAGSDEKVWRLLMQPIRRVAAALSDEGLVVIRRKGRPVAPADLKGIYRLSPPEGD</sequence>
<dbReference type="InterPro" id="IPR036388">
    <property type="entry name" value="WH-like_DNA-bd_sf"/>
</dbReference>